<sequence length="156" mass="17902">MKNSESAALSINNTSHQVPMNVNPTICIIEDNDDNLILYEWINTRHLPEYIFQLYTDGLFLQQRLNASGPKPDLILLDLKMPHISGLQLLKRLKEHPEWQRVPVVIFTHSTSPKEVEECYQAGADGFINKDISVHGIKAQLEAVCEHWLKHHRLSV</sequence>
<dbReference type="OrthoDB" id="673187at2"/>
<dbReference type="AlphaFoldDB" id="A0A3P1CL21"/>
<keyword evidence="1" id="KW-0597">Phosphoprotein</keyword>
<evidence type="ECO:0000313" key="3">
    <source>
        <dbReference type="EMBL" id="RRB14032.1"/>
    </source>
</evidence>
<dbReference type="SUPFAM" id="SSF52172">
    <property type="entry name" value="CheY-like"/>
    <property type="match status" value="1"/>
</dbReference>
<evidence type="ECO:0000259" key="2">
    <source>
        <dbReference type="PROSITE" id="PS50110"/>
    </source>
</evidence>
<dbReference type="InterPro" id="IPR011006">
    <property type="entry name" value="CheY-like_superfamily"/>
</dbReference>
<dbReference type="RefSeq" id="WP_124907928.1">
    <property type="nucleotide sequence ID" value="NZ_RQJP01000003.1"/>
</dbReference>
<dbReference type="SMART" id="SM00448">
    <property type="entry name" value="REC"/>
    <property type="match status" value="1"/>
</dbReference>
<dbReference type="InterPro" id="IPR052893">
    <property type="entry name" value="TCS_response_regulator"/>
</dbReference>
<dbReference type="InterPro" id="IPR001789">
    <property type="entry name" value="Sig_transdc_resp-reg_receiver"/>
</dbReference>
<dbReference type="Gene3D" id="3.40.50.2300">
    <property type="match status" value="1"/>
</dbReference>
<protein>
    <submittedName>
        <fullName evidence="3">Response regulator</fullName>
    </submittedName>
</protein>
<keyword evidence="4" id="KW-1185">Reference proteome</keyword>
<proteinExistence type="predicted"/>
<feature type="domain" description="Response regulatory" evidence="2">
    <location>
        <begin position="25"/>
        <end position="145"/>
    </location>
</feature>
<dbReference type="EMBL" id="RQJP01000003">
    <property type="protein sequence ID" value="RRB14032.1"/>
    <property type="molecule type" value="Genomic_DNA"/>
</dbReference>
<feature type="modified residue" description="4-aspartylphosphate" evidence="1">
    <location>
        <position position="78"/>
    </location>
</feature>
<comment type="caution">
    <text evidence="3">The sequence shown here is derived from an EMBL/GenBank/DDBJ whole genome shotgun (WGS) entry which is preliminary data.</text>
</comment>
<dbReference type="PANTHER" id="PTHR44520:SF2">
    <property type="entry name" value="RESPONSE REGULATOR RCP1"/>
    <property type="match status" value="1"/>
</dbReference>
<dbReference type="GO" id="GO:0000160">
    <property type="term" value="P:phosphorelay signal transduction system"/>
    <property type="evidence" value="ECO:0007669"/>
    <property type="project" value="InterPro"/>
</dbReference>
<dbReference type="Pfam" id="PF00072">
    <property type="entry name" value="Response_reg"/>
    <property type="match status" value="1"/>
</dbReference>
<evidence type="ECO:0000313" key="4">
    <source>
        <dbReference type="Proteomes" id="UP000274271"/>
    </source>
</evidence>
<organism evidence="3 4">
    <name type="scientific">Larkinella knui</name>
    <dbReference type="NCBI Taxonomy" id="2025310"/>
    <lineage>
        <taxon>Bacteria</taxon>
        <taxon>Pseudomonadati</taxon>
        <taxon>Bacteroidota</taxon>
        <taxon>Cytophagia</taxon>
        <taxon>Cytophagales</taxon>
        <taxon>Spirosomataceae</taxon>
        <taxon>Larkinella</taxon>
    </lineage>
</organism>
<dbReference type="PROSITE" id="PS50110">
    <property type="entry name" value="RESPONSE_REGULATORY"/>
    <property type="match status" value="1"/>
</dbReference>
<dbReference type="Proteomes" id="UP000274271">
    <property type="component" value="Unassembled WGS sequence"/>
</dbReference>
<accession>A0A3P1CL21</accession>
<gene>
    <name evidence="3" type="ORF">EHT87_17460</name>
</gene>
<dbReference type="PANTHER" id="PTHR44520">
    <property type="entry name" value="RESPONSE REGULATOR RCP1-RELATED"/>
    <property type="match status" value="1"/>
</dbReference>
<name>A0A3P1CL21_9BACT</name>
<reference evidence="3 4" key="1">
    <citation type="submission" date="2018-11" db="EMBL/GenBank/DDBJ databases">
        <authorList>
            <person name="Zhou Z."/>
            <person name="Wang G."/>
        </authorList>
    </citation>
    <scope>NUCLEOTIDE SEQUENCE [LARGE SCALE GENOMIC DNA]</scope>
    <source>
        <strain evidence="3 4">KCTC42998</strain>
    </source>
</reference>
<evidence type="ECO:0000256" key="1">
    <source>
        <dbReference type="PROSITE-ProRule" id="PRU00169"/>
    </source>
</evidence>